<dbReference type="RefSeq" id="XP_067926782.1">
    <property type="nucleotide sequence ID" value="XM_068061243.1"/>
</dbReference>
<dbReference type="GeneID" id="94424454"/>
<dbReference type="Proteomes" id="UP000221165">
    <property type="component" value="Unassembled WGS sequence"/>
</dbReference>
<organism evidence="2 3">
    <name type="scientific">Cystoisospora suis</name>
    <dbReference type="NCBI Taxonomy" id="483139"/>
    <lineage>
        <taxon>Eukaryota</taxon>
        <taxon>Sar</taxon>
        <taxon>Alveolata</taxon>
        <taxon>Apicomplexa</taxon>
        <taxon>Conoidasida</taxon>
        <taxon>Coccidia</taxon>
        <taxon>Eucoccidiorida</taxon>
        <taxon>Eimeriorina</taxon>
        <taxon>Sarcocystidae</taxon>
        <taxon>Cystoisospora</taxon>
    </lineage>
</organism>
<dbReference type="EMBL" id="MIGC01000418">
    <property type="protein sequence ID" value="PHJ25110.1"/>
    <property type="molecule type" value="Genomic_DNA"/>
</dbReference>
<gene>
    <name evidence="2" type="ORF">CSUI_001037</name>
</gene>
<accession>A0A2C6KYV2</accession>
<evidence type="ECO:0000313" key="3">
    <source>
        <dbReference type="Proteomes" id="UP000221165"/>
    </source>
</evidence>
<protein>
    <submittedName>
        <fullName evidence="2">Exportin 1-like protein</fullName>
    </submittedName>
</protein>
<dbReference type="InterPro" id="IPR011989">
    <property type="entry name" value="ARM-like"/>
</dbReference>
<feature type="compositionally biased region" description="Low complexity" evidence="1">
    <location>
        <begin position="844"/>
        <end position="859"/>
    </location>
</feature>
<feature type="region of interest" description="Disordered" evidence="1">
    <location>
        <begin position="844"/>
        <end position="891"/>
    </location>
</feature>
<sequence length="1976" mass="212694">MADPGAGPSLQQQVVNAVASSQEGSYSATEFLLSTTSSPAFEEIVQWLLTAQPPFPPLSISQSSIFPLLIQGALDPAQQQQVLVDRATLLTQYELQKAEFASAAQFVGLSLLLQGIQENWESKWTDAQKMALKRSVLSVVVGPALAQAADTEGLYVGSNVNETIEFLKKQLARETAGISFKTHASRMKCAQVLNAICQREWPQRWPGVLLCLKAKASSISMAEGRQQQQARQDTSAISSSKGEGNTGITSMSSESQNDDQAFAAACILLGLIRELSQEAKEENRGQLPLRRRLQIAQGIEASVGLVLESLAEFTGGGVFNAHPHVRHLRTLSVEVIREMAGVVEVSLLLRQQNILLHLVREVRGGGYFDGCKLQVLQTFDLLCSGLAKKKSKKMAIDSVPIEDLTAFIHCIIFLAGASMADAASNHFEVDPEAFELDLSVADIVKHLCESCADQLLKRLDPTTLSLLWHMAIIPILAHPSMKIATCGAAASTALIKKFALCVTPSAHTNQERLLKAQQENLLLRQVTSPQLVEACRQSQHVALEQMREQTFPVWFDLRSYLSLLFIRCLRVGDPALLSALGIKGREDEQEGERRKEKGGVNNEQALYTKTGSFVVSASSSASSSLLGGNSISTFPKLLDDFVLTLLATTEFPAAAAREAVSMIGHNAGEETVIGRTGGGGAVSCSLLQALCTGIRLTRYAECIQNWYLRVAEFSFAEDDLVGTDALQGFAPRYAGIKSSCLMSLGICLAMSPYSASRVISELLFLSDLSLTHPLFAKRHLILPDVLLLMSMKGLPLLPEKQQPWVCPGNLVLDCVCSFIEACVQRLKSASLTFAAAISTTTSTSSVSSASSSSSLSSASKGGGASSSGETGDRVSSSIEDGGGGGGGGGGVSPLTSAAKAVEWMLPQQATIRGGGGEEDGGEIRLKKWVSDATVLFTGMLDLKLLDLEAIMTGRTVQDQQMAINYHRLLLQRGAGEGGIGIEDNNANNYLDMICLYDYLLECRRLELLSSCAYFLNYPRLKVDVILDLLFRRILADADTNTTPTNASSHDGSVAGMGSQQGLLASGTGSGGVASSSQNNFNVYPLPPEQQVYLCRRRALYTLISLCTACPGVLSQYLPMMLQHVQGRLQTHQAQLQATERSLLVESLISLIATCQMYTAQQEHTVPLVRPYVHELLLLVSQKLRGGGGEDILACCSNLLLFLFGDRRDPSKAASVTSEEEDQLTTQRRSLARVLSALESCIKRATIPTDPAALRSGGYLVDTPLGLSSSSSSASLQSSQGVMIGKQDSLLEKNPKFFGEALAELLQFSVGGAGHGVCTSSAFILPKRHPLAALMQELLPVLFELTGMYVQLSSPEIVNQWPAYAPFLMMGEEEFLSVHGRHTPLSFTPSALLESVAFTFPAPTAPSLSSSVGALPTNAASESSLGTSACDHSSTTGGGACNTTATVMGNMATPSDLSPAAQAYAKSPTRLVRRHVYHLRCFLFRLVGSCSPVSDGFYLLPKLDVYLQKVCFQPIAYLPLHQIEQQLRHLWLPILDPVNLPPQPPYPSLQLIQYFLREGVDQIVQRLNRDWEEITRCKVALESGTGGGSSASRDEERRLNIYTLHVYAADALADTLLNVAKTILHLTRAQHGGSSTTASSSVTAAASASSRTSGGAVPNSSGIDDDDIGGKGGGGGGTGDDEDAGGGRRKTDEEAAAAAHLNEMRKGIYTSTATLLTIIGAVLEAQRWPNPNTIMEAHNVLRTYVKAATKLFSPIPACTAEICAVILRGVLRSFFEKRSFDPLAFGCTKPSGAVGEGGLPSSFQRRDTGQSEQQQLTGCTRMQEFLSVAVDSTKKTYVSTYTTTAYQVLKAMCRILGDKVASADGGRGKLQPSSLLQCSYTFAAFNFFRSTEVPVRLNDEEFEQFVSSIMLKDSKEGKAFVMVFFQRNWEVLQRADGRTPAVQFKIADLPPEQQASLTKLQSSATCDLGNTFLSSFF</sequence>
<feature type="compositionally biased region" description="Low complexity" evidence="1">
    <location>
        <begin position="1631"/>
        <end position="1655"/>
    </location>
</feature>
<reference evidence="2 3" key="1">
    <citation type="journal article" date="2017" name="Int. J. Parasitol.">
        <title>The genome of the protozoan parasite Cystoisospora suis and a reverse vaccinology approach to identify vaccine candidates.</title>
        <authorList>
            <person name="Palmieri N."/>
            <person name="Shrestha A."/>
            <person name="Ruttkowski B."/>
            <person name="Beck T."/>
            <person name="Vogl C."/>
            <person name="Tomley F."/>
            <person name="Blake D.P."/>
            <person name="Joachim A."/>
        </authorList>
    </citation>
    <scope>NUCLEOTIDE SEQUENCE [LARGE SCALE GENOMIC DNA]</scope>
    <source>
        <strain evidence="2 3">Wien I</strain>
    </source>
</reference>
<feature type="region of interest" description="Disordered" evidence="1">
    <location>
        <begin position="222"/>
        <end position="254"/>
    </location>
</feature>
<dbReference type="InterPro" id="IPR016024">
    <property type="entry name" value="ARM-type_fold"/>
</dbReference>
<comment type="caution">
    <text evidence="2">The sequence shown here is derived from an EMBL/GenBank/DDBJ whole genome shotgun (WGS) entry which is preliminary data.</text>
</comment>
<evidence type="ECO:0000256" key="1">
    <source>
        <dbReference type="SAM" id="MobiDB-lite"/>
    </source>
</evidence>
<evidence type="ECO:0000313" key="2">
    <source>
        <dbReference type="EMBL" id="PHJ25110.1"/>
    </source>
</evidence>
<feature type="region of interest" description="Disordered" evidence="1">
    <location>
        <begin position="1628"/>
        <end position="1693"/>
    </location>
</feature>
<dbReference type="VEuPathDB" id="ToxoDB:CSUI_001037"/>
<dbReference type="OrthoDB" id="347984at2759"/>
<dbReference type="Gene3D" id="1.25.10.10">
    <property type="entry name" value="Leucine-rich Repeat Variant"/>
    <property type="match status" value="3"/>
</dbReference>
<feature type="compositionally biased region" description="Gly residues" evidence="1">
    <location>
        <begin position="880"/>
        <end position="891"/>
    </location>
</feature>
<name>A0A2C6KYV2_9APIC</name>
<dbReference type="SUPFAM" id="SSF48371">
    <property type="entry name" value="ARM repeat"/>
    <property type="match status" value="1"/>
</dbReference>
<keyword evidence="3" id="KW-1185">Reference proteome</keyword>
<proteinExistence type="predicted"/>